<sequence length="174" mass="18942">MVRPFFRSRLRAFQAMLGDTPDPGFIATLEYLENRDLDLSIRIGGLLAFNALMTTIGTHPISASPGAPLSLDAPTQPVLTLLSLVGLLPLVWSSILCLRALLLGEEFETEGLEEGLVAGPDPDQVQKLQRRLFAAFIHSIDAQAHCLRQSVIATFTGGALTIAVWAAILWYKMV</sequence>
<dbReference type="RefSeq" id="WP_181267241.1">
    <property type="nucleotide sequence ID" value="NZ_BAAAGB010000001.1"/>
</dbReference>
<feature type="transmembrane region" description="Helical" evidence="1">
    <location>
        <begin position="151"/>
        <end position="171"/>
    </location>
</feature>
<proteinExistence type="predicted"/>
<dbReference type="EMBL" id="VDES01000002">
    <property type="protein sequence ID" value="MBA1374404.1"/>
    <property type="molecule type" value="Genomic_DNA"/>
</dbReference>
<name>A0A7V8RDF2_9SPHN</name>
<evidence type="ECO:0000313" key="3">
    <source>
        <dbReference type="Proteomes" id="UP000589292"/>
    </source>
</evidence>
<organism evidence="2 3">
    <name type="scientific">Sphingomonas ursincola</name>
    <dbReference type="NCBI Taxonomy" id="56361"/>
    <lineage>
        <taxon>Bacteria</taxon>
        <taxon>Pseudomonadati</taxon>
        <taxon>Pseudomonadota</taxon>
        <taxon>Alphaproteobacteria</taxon>
        <taxon>Sphingomonadales</taxon>
        <taxon>Sphingomonadaceae</taxon>
        <taxon>Sphingomonas</taxon>
    </lineage>
</organism>
<reference evidence="2 3" key="1">
    <citation type="journal article" date="1994" name="Int. J. Syst. Bacteriol.">
        <title>Phylogenetic positions of novel aerobic, bacteriochlorophyll a-containing bacteria and description of Roseococcus thiosulfatophilus gen. nov., sp. nov., Erythromicrobium ramosum gen. nov., sp. nov., and Erythrobacter litoralis sp. nov.</title>
        <authorList>
            <person name="Yurkov V."/>
            <person name="Stackebrandt E."/>
            <person name="Holmes A."/>
            <person name="Fuerst J.A."/>
            <person name="Hugenholtz P."/>
            <person name="Golecki J."/>
            <person name="Gad'on N."/>
            <person name="Gorlenko V.M."/>
            <person name="Kompantseva E.I."/>
            <person name="Drews G."/>
        </authorList>
    </citation>
    <scope>NUCLEOTIDE SEQUENCE [LARGE SCALE GENOMIC DNA]</scope>
    <source>
        <strain evidence="2 3">KR-99</strain>
    </source>
</reference>
<dbReference type="AlphaFoldDB" id="A0A7V8RDF2"/>
<accession>A0A7V8RDF2</accession>
<feature type="transmembrane region" description="Helical" evidence="1">
    <location>
        <begin position="78"/>
        <end position="102"/>
    </location>
</feature>
<evidence type="ECO:0000256" key="1">
    <source>
        <dbReference type="SAM" id="Phobius"/>
    </source>
</evidence>
<comment type="caution">
    <text evidence="2">The sequence shown here is derived from an EMBL/GenBank/DDBJ whole genome shotgun (WGS) entry which is preliminary data.</text>
</comment>
<evidence type="ECO:0000313" key="2">
    <source>
        <dbReference type="EMBL" id="MBA1374404.1"/>
    </source>
</evidence>
<keyword evidence="1" id="KW-0472">Membrane</keyword>
<gene>
    <name evidence="2" type="ORF">FG486_08640</name>
</gene>
<dbReference type="Proteomes" id="UP000589292">
    <property type="component" value="Unassembled WGS sequence"/>
</dbReference>
<keyword evidence="3" id="KW-1185">Reference proteome</keyword>
<feature type="transmembrane region" description="Helical" evidence="1">
    <location>
        <begin position="39"/>
        <end position="58"/>
    </location>
</feature>
<protein>
    <submittedName>
        <fullName evidence="2">Uncharacterized protein</fullName>
    </submittedName>
</protein>
<keyword evidence="1" id="KW-0812">Transmembrane</keyword>
<keyword evidence="1" id="KW-1133">Transmembrane helix</keyword>